<gene>
    <name evidence="10" type="ORF">BCF74_12731</name>
</gene>
<keyword evidence="6" id="KW-0406">Ion transport</keyword>
<dbReference type="Gene3D" id="1.10.1200.120">
    <property type="entry name" value="Large-conductance mechanosensitive channel, MscL, domain 1"/>
    <property type="match status" value="1"/>
</dbReference>
<dbReference type="OrthoDB" id="9810350at2"/>
<dbReference type="InterPro" id="IPR036019">
    <property type="entry name" value="MscL_channel"/>
</dbReference>
<keyword evidence="8" id="KW-0407">Ion channel</keyword>
<dbReference type="EMBL" id="PVTI01000027">
    <property type="protein sequence ID" value="PRY53486.1"/>
    <property type="molecule type" value="Genomic_DNA"/>
</dbReference>
<dbReference type="SUPFAM" id="SSF81330">
    <property type="entry name" value="Gated mechanosensitive channel"/>
    <property type="match status" value="1"/>
</dbReference>
<dbReference type="NCBIfam" id="TIGR00220">
    <property type="entry name" value="mscL"/>
    <property type="match status" value="1"/>
</dbReference>
<evidence type="ECO:0000313" key="11">
    <source>
        <dbReference type="Proteomes" id="UP000237822"/>
    </source>
</evidence>
<evidence type="ECO:0000256" key="6">
    <source>
        <dbReference type="ARBA" id="ARBA00023065"/>
    </source>
</evidence>
<dbReference type="Pfam" id="PF01741">
    <property type="entry name" value="MscL"/>
    <property type="match status" value="1"/>
</dbReference>
<dbReference type="GO" id="GO:0016020">
    <property type="term" value="C:membrane"/>
    <property type="evidence" value="ECO:0007669"/>
    <property type="project" value="UniProtKB-SubCell"/>
</dbReference>
<evidence type="ECO:0000313" key="10">
    <source>
        <dbReference type="EMBL" id="PRY53486.1"/>
    </source>
</evidence>
<evidence type="ECO:0000256" key="7">
    <source>
        <dbReference type="ARBA" id="ARBA00023136"/>
    </source>
</evidence>
<feature type="transmembrane region" description="Helical" evidence="9">
    <location>
        <begin position="63"/>
        <end position="82"/>
    </location>
</feature>
<keyword evidence="4 9" id="KW-0812">Transmembrane</keyword>
<evidence type="ECO:0000256" key="3">
    <source>
        <dbReference type="ARBA" id="ARBA00022475"/>
    </source>
</evidence>
<keyword evidence="11" id="KW-1185">Reference proteome</keyword>
<keyword evidence="7 9" id="KW-0472">Membrane</keyword>
<evidence type="ECO:0000256" key="9">
    <source>
        <dbReference type="SAM" id="Phobius"/>
    </source>
</evidence>
<organism evidence="10 11">
    <name type="scientific">Knoellia remsis</name>
    <dbReference type="NCBI Taxonomy" id="407159"/>
    <lineage>
        <taxon>Bacteria</taxon>
        <taxon>Bacillati</taxon>
        <taxon>Actinomycetota</taxon>
        <taxon>Actinomycetes</taxon>
        <taxon>Micrococcales</taxon>
        <taxon>Intrasporangiaceae</taxon>
        <taxon>Knoellia</taxon>
    </lineage>
</organism>
<name>A0A2T0U6D8_9MICO</name>
<evidence type="ECO:0000256" key="8">
    <source>
        <dbReference type="ARBA" id="ARBA00023303"/>
    </source>
</evidence>
<dbReference type="Proteomes" id="UP000237822">
    <property type="component" value="Unassembled WGS sequence"/>
</dbReference>
<feature type="transmembrane region" description="Helical" evidence="9">
    <location>
        <begin position="12"/>
        <end position="30"/>
    </location>
</feature>
<dbReference type="PANTHER" id="PTHR30266">
    <property type="entry name" value="MECHANOSENSITIVE CHANNEL MSCL"/>
    <property type="match status" value="1"/>
</dbReference>
<dbReference type="PANTHER" id="PTHR30266:SF2">
    <property type="entry name" value="LARGE-CONDUCTANCE MECHANOSENSITIVE CHANNEL"/>
    <property type="match status" value="1"/>
</dbReference>
<keyword evidence="3" id="KW-1003">Cell membrane</keyword>
<reference evidence="10 11" key="1">
    <citation type="submission" date="2018-03" db="EMBL/GenBank/DDBJ databases">
        <title>Genomic Encyclopedia of Archaeal and Bacterial Type Strains, Phase II (KMG-II): from individual species to whole genera.</title>
        <authorList>
            <person name="Goeker M."/>
        </authorList>
    </citation>
    <scope>NUCLEOTIDE SEQUENCE [LARGE SCALE GENOMIC DNA]</scope>
    <source>
        <strain evidence="10 11">ATCC BAA-1496</strain>
    </source>
</reference>
<dbReference type="InterPro" id="IPR001185">
    <property type="entry name" value="MS_channel"/>
</dbReference>
<evidence type="ECO:0000256" key="5">
    <source>
        <dbReference type="ARBA" id="ARBA00022989"/>
    </source>
</evidence>
<protein>
    <submittedName>
        <fullName evidence="10">Large conductance mechanosensitive channel</fullName>
    </submittedName>
</protein>
<dbReference type="RefSeq" id="WP_106298627.1">
    <property type="nucleotide sequence ID" value="NZ_PVTI01000027.1"/>
</dbReference>
<dbReference type="AlphaFoldDB" id="A0A2T0U6D8"/>
<accession>A0A2T0U6D8</accession>
<proteinExistence type="predicted"/>
<comment type="subcellular location">
    <subcellularLocation>
        <location evidence="1">Membrane</location>
        <topology evidence="1">Multi-pass membrane protein</topology>
    </subcellularLocation>
</comment>
<sequence length="122" mass="13434">MKGFKDFLMQGNVVELAVAVVIAGAFGKVVESMVKIIMELVGKAGGTPDFSNWKPGGLSLGEFLTYLVAFIILAAVVYFFVVKPYTAAKDRYFPAKEEEAVIDENTELLKEIRDSLRARPNL</sequence>
<evidence type="ECO:0000256" key="4">
    <source>
        <dbReference type="ARBA" id="ARBA00022692"/>
    </source>
</evidence>
<keyword evidence="2" id="KW-0813">Transport</keyword>
<evidence type="ECO:0000256" key="2">
    <source>
        <dbReference type="ARBA" id="ARBA00022448"/>
    </source>
</evidence>
<comment type="caution">
    <text evidence="10">The sequence shown here is derived from an EMBL/GenBank/DDBJ whole genome shotgun (WGS) entry which is preliminary data.</text>
</comment>
<evidence type="ECO:0000256" key="1">
    <source>
        <dbReference type="ARBA" id="ARBA00004141"/>
    </source>
</evidence>
<dbReference type="GO" id="GO:0008381">
    <property type="term" value="F:mechanosensitive monoatomic ion channel activity"/>
    <property type="evidence" value="ECO:0007669"/>
    <property type="project" value="InterPro"/>
</dbReference>
<keyword evidence="5 9" id="KW-1133">Transmembrane helix</keyword>
<dbReference type="InterPro" id="IPR037673">
    <property type="entry name" value="MSC/AndL"/>
</dbReference>